<comment type="caution">
    <text evidence="1">The sequence shown here is derived from an EMBL/GenBank/DDBJ whole genome shotgun (WGS) entry which is preliminary data.</text>
</comment>
<protein>
    <submittedName>
        <fullName evidence="1">2305_t:CDS:1</fullName>
    </submittedName>
</protein>
<feature type="non-terminal residue" evidence="1">
    <location>
        <position position="110"/>
    </location>
</feature>
<sequence length="110" mass="12673">MLKLLPEPKDLEISYDQEFIYKSCATEQNPWNSSLKIKEKFSNNLINSSDDAKIQIHASAKAIEHDLILDSKIKTSYSDDPNSYLLQSYEIQIISGYNYYSDENVIMSVK</sequence>
<reference evidence="1" key="1">
    <citation type="submission" date="2021-06" db="EMBL/GenBank/DDBJ databases">
        <authorList>
            <person name="Kallberg Y."/>
            <person name="Tangrot J."/>
            <person name="Rosling A."/>
        </authorList>
    </citation>
    <scope>NUCLEOTIDE SEQUENCE</scope>
    <source>
        <strain evidence="1">IL203A</strain>
    </source>
</reference>
<proteinExistence type="predicted"/>
<evidence type="ECO:0000313" key="1">
    <source>
        <dbReference type="EMBL" id="CAG8723700.1"/>
    </source>
</evidence>
<dbReference type="Proteomes" id="UP000789702">
    <property type="component" value="Unassembled WGS sequence"/>
</dbReference>
<organism evidence="1 2">
    <name type="scientific">Dentiscutata heterogama</name>
    <dbReference type="NCBI Taxonomy" id="1316150"/>
    <lineage>
        <taxon>Eukaryota</taxon>
        <taxon>Fungi</taxon>
        <taxon>Fungi incertae sedis</taxon>
        <taxon>Mucoromycota</taxon>
        <taxon>Glomeromycotina</taxon>
        <taxon>Glomeromycetes</taxon>
        <taxon>Diversisporales</taxon>
        <taxon>Gigasporaceae</taxon>
        <taxon>Dentiscutata</taxon>
    </lineage>
</organism>
<name>A0ACA9PTA5_9GLOM</name>
<evidence type="ECO:0000313" key="2">
    <source>
        <dbReference type="Proteomes" id="UP000789702"/>
    </source>
</evidence>
<gene>
    <name evidence="1" type="ORF">DHETER_LOCUS12983</name>
</gene>
<keyword evidence="2" id="KW-1185">Reference proteome</keyword>
<dbReference type="EMBL" id="CAJVPU010033906">
    <property type="protein sequence ID" value="CAG8723700.1"/>
    <property type="molecule type" value="Genomic_DNA"/>
</dbReference>
<accession>A0ACA9PTA5</accession>